<dbReference type="CDD" id="cd16834">
    <property type="entry name" value="CNF1-like"/>
    <property type="match status" value="1"/>
</dbReference>
<evidence type="ECO:0000313" key="3">
    <source>
        <dbReference type="Proteomes" id="UP000464700"/>
    </source>
</evidence>
<reference evidence="2 3" key="1">
    <citation type="submission" date="2019-09" db="EMBL/GenBank/DDBJ databases">
        <title>Emergence of a chromosome-mediated tetracycline resistance gene in Proteus strain.</title>
        <authorList>
            <person name="He D."/>
            <person name="Wang L."/>
        </authorList>
    </citation>
    <scope>NUCLEOTIDE SEQUENCE [LARGE SCALE GENOMIC DNA]</scope>
    <source>
        <strain evidence="2 3">T60</strain>
    </source>
</reference>
<dbReference type="InterPro" id="IPR041508">
    <property type="entry name" value="TcC-like_repeat"/>
</dbReference>
<dbReference type="NCBIfam" id="TIGR03696">
    <property type="entry name" value="Rhs_assc_core"/>
    <property type="match status" value="1"/>
</dbReference>
<dbReference type="NCBIfam" id="TIGR01643">
    <property type="entry name" value="YD_repeat_2x"/>
    <property type="match status" value="1"/>
</dbReference>
<dbReference type="InterPro" id="IPR022385">
    <property type="entry name" value="Rhs_assc_core"/>
</dbReference>
<evidence type="ECO:0000313" key="2">
    <source>
        <dbReference type="EMBL" id="QHN11992.1"/>
    </source>
</evidence>
<sequence>MLNQQLHIRTPTVVVLDNRGSTIREINYCRHLDTINKTDERITRHHYHARGYLERSIDARLYKTQQSDSTIQANIQQVVSLGGLLSATKSVDSGNSVNISDIENKKVMDINGLGLVTEYHYTKPEFVSQLMVIMESSPTSKPILKERFTWGGADNKNIANNSVGKCTHHDFLAGRTEYGAYTLTGQSLIELRFITANTIKTPAHSQYQTRNIYDATGQLLKQIDATGHEREWKYDRAGFLKQSSVQLQSDKKQLVIKAIDYSAAGQKLRVEHGNGLVTTYEYEPETQRLLHVKTQRPQGHVLGAKIMQDLRYEYDPVGNIICLKNDAEATRYWRNQKVVPENRYVYDSLYQLVSATGRESTNQKTPASMQSQSVTTLVKDAQSYTNYTRLYTYDSGGNLVQLRHLSGIAQQSFTQNISVSKKTNRALLETQQVAIEQIDQQFDALGNQKHLSTGDALQWDLRGTLAQVNKRGNSEHYVYASASQRLMKQQVQRLSGRQIIRETHYLPNLEIWQSTEGAHLTEHREVVNITGNVRALCWKVGFPKGIKNNQLRYSYDDGVGNSGLETDGQGQLVSYEEYYPYGGTAIWSSENAVEANYKTIRYSGKEKDSTGLYYYGYRYYQPWIGRWLSADPAGTVDGLNLYRMVRNNPVTLRDPDGRMPSSSFSLFFSSDDTKLQKGSITPLRNRGLFVGSNNESAEVTLPFVINRFDSVEHNPVVREYSPQLLQEGGNFYNAVHIFYGSKVTSNEYGSGTIGTYWGHKTLSDNLTAIKVMSGSSGSVGISIRLDDIKEEKPLVITSGALSGCTMLYAVDKEQFYALHTGQRSGDNNWKTGIQGVKTAQTSLNALSGKNLSVSGDHNNDLIGTLSEFENSAITYLGKQGTKIDHVQENVAAFDYNLEAKLPSFSGRAGYSYALLAKDSGKVNVKVLSEDVTIDMKTNKISVLNSMKTRLH</sequence>
<name>A0A6I7DDL4_9GAMM</name>
<dbReference type="AlphaFoldDB" id="A0A6I7DDL4"/>
<dbReference type="Proteomes" id="UP000464700">
    <property type="component" value="Chromosome"/>
</dbReference>
<dbReference type="InterPro" id="IPR008430">
    <property type="entry name" value="CNF_Rho-act"/>
</dbReference>
<dbReference type="Gene3D" id="3.60.100.10">
    <property type="entry name" value="Cytotoxic necrotizing factor, Rho-activating domain"/>
    <property type="match status" value="1"/>
</dbReference>
<dbReference type="Gene3D" id="2.180.10.10">
    <property type="entry name" value="RHS repeat-associated core"/>
    <property type="match status" value="1"/>
</dbReference>
<dbReference type="InterPro" id="IPR050708">
    <property type="entry name" value="T6SS_VgrG/RHS"/>
</dbReference>
<organism evidence="2 3">
    <name type="scientific">Proteus columbae</name>
    <dbReference type="NCBI Taxonomy" id="1987580"/>
    <lineage>
        <taxon>Bacteria</taxon>
        <taxon>Pseudomonadati</taxon>
        <taxon>Pseudomonadota</taxon>
        <taxon>Gammaproteobacteria</taxon>
        <taxon>Enterobacterales</taxon>
        <taxon>Morganellaceae</taxon>
        <taxon>Proteus</taxon>
    </lineage>
</organism>
<proteinExistence type="predicted"/>
<dbReference type="Pfam" id="PF18807">
    <property type="entry name" value="TTc_toxin_rep"/>
    <property type="match status" value="1"/>
</dbReference>
<dbReference type="InterPro" id="IPR037040">
    <property type="entry name" value="CNF_Rho-act_sf"/>
</dbReference>
<dbReference type="PANTHER" id="PTHR32305:SF15">
    <property type="entry name" value="PROTEIN RHSA-RELATED"/>
    <property type="match status" value="1"/>
</dbReference>
<gene>
    <name evidence="2" type="ORF">F1325_16745</name>
</gene>
<dbReference type="PANTHER" id="PTHR32305">
    <property type="match status" value="1"/>
</dbReference>
<evidence type="ECO:0000259" key="1">
    <source>
        <dbReference type="Pfam" id="PF05785"/>
    </source>
</evidence>
<dbReference type="InterPro" id="IPR011324">
    <property type="entry name" value="Cytotoxic_necrot_fac-like_cat"/>
</dbReference>
<protein>
    <recommendedName>
        <fullName evidence="1">Cytotoxic necrotizing factor Rho-activating domain-containing protein</fullName>
    </recommendedName>
</protein>
<accession>A0A6I7DDL4</accession>
<dbReference type="SUPFAM" id="SSF64438">
    <property type="entry name" value="CNF1/YfiH-like putative cysteine hydrolases"/>
    <property type="match status" value="1"/>
</dbReference>
<feature type="domain" description="Cytotoxic necrotizing factor Rho-activating" evidence="1">
    <location>
        <begin position="670"/>
        <end position="945"/>
    </location>
</feature>
<dbReference type="RefSeq" id="WP_160230730.1">
    <property type="nucleotide sequence ID" value="NZ_CP043925.1"/>
</dbReference>
<dbReference type="Pfam" id="PF05785">
    <property type="entry name" value="CNF1"/>
    <property type="match status" value="1"/>
</dbReference>
<dbReference type="KEGG" id="pcol:F1325_16745"/>
<dbReference type="EMBL" id="CP043925">
    <property type="protein sequence ID" value="QHN11992.1"/>
    <property type="molecule type" value="Genomic_DNA"/>
</dbReference>
<dbReference type="InterPro" id="IPR006530">
    <property type="entry name" value="YD"/>
</dbReference>
<keyword evidence="3" id="KW-1185">Reference proteome</keyword>